<sequence length="293" mass="32981">MNAIPEGSTVYMDVTHGFRSLPIVTLLALAYLRSVRGVKLAGVLYGAFEAGQAITPVFDLTPFVSLLDWASAAERFIDTGDARKMTRLLAGQPNLEAVAAPLAQLSGALAFQRPVEASRAARALRKQIKKVPLAKLPMEQGQFALALEHIEQRFEGIAHGQDAHHSDPVRVLKGQYRQIQFYVRGGQYAQAVELMYEWLISVRFWGLEESHIWTRTARQKTPPLSRITGKPEWSSYSSVWTEINQLRNRFAHFNEFERNLDEVLTPHRQLENDIQALISRLPAAVRPLGLELD</sequence>
<accession>A0ABV6AZ18</accession>
<keyword evidence="2" id="KW-1185">Reference proteome</keyword>
<reference evidence="1 2" key="1">
    <citation type="submission" date="2024-09" db="EMBL/GenBank/DDBJ databases">
        <authorList>
            <person name="Sun Q."/>
            <person name="Mori K."/>
        </authorList>
    </citation>
    <scope>NUCLEOTIDE SEQUENCE [LARGE SCALE GENOMIC DNA]</scope>
    <source>
        <strain evidence="1 2">JCM 13503</strain>
    </source>
</reference>
<protein>
    <submittedName>
        <fullName evidence="1">TIGR02221 family CRISPR-associated protein</fullName>
    </submittedName>
</protein>
<gene>
    <name evidence="1" type="primary">csx2</name>
    <name evidence="1" type="ORF">ACFFLM_08360</name>
</gene>
<dbReference type="NCBIfam" id="TIGR02549">
    <property type="entry name" value="CRISPR_DxTHG"/>
    <property type="match status" value="1"/>
</dbReference>
<dbReference type="NCBIfam" id="TIGR02221">
    <property type="entry name" value="cas_TM1812"/>
    <property type="match status" value="1"/>
</dbReference>
<dbReference type="EMBL" id="JBHLYR010000027">
    <property type="protein sequence ID" value="MFB9991970.1"/>
    <property type="molecule type" value="Genomic_DNA"/>
</dbReference>
<evidence type="ECO:0000313" key="2">
    <source>
        <dbReference type="Proteomes" id="UP001589733"/>
    </source>
</evidence>
<evidence type="ECO:0000313" key="1">
    <source>
        <dbReference type="EMBL" id="MFB9991970.1"/>
    </source>
</evidence>
<name>A0ABV6AZ18_9DEIO</name>
<comment type="caution">
    <text evidence="1">The sequence shown here is derived from an EMBL/GenBank/DDBJ whole genome shotgun (WGS) entry which is preliminary data.</text>
</comment>
<proteinExistence type="predicted"/>
<dbReference type="InterPro" id="IPR013383">
    <property type="entry name" value="CRISPR-assoc_prot_DxTHG_CS"/>
</dbReference>
<dbReference type="RefSeq" id="WP_380008019.1">
    <property type="nucleotide sequence ID" value="NZ_JBHLYR010000027.1"/>
</dbReference>
<dbReference type="Proteomes" id="UP001589733">
    <property type="component" value="Unassembled WGS sequence"/>
</dbReference>
<organism evidence="1 2">
    <name type="scientific">Deinococcus oregonensis</name>
    <dbReference type="NCBI Taxonomy" id="1805970"/>
    <lineage>
        <taxon>Bacteria</taxon>
        <taxon>Thermotogati</taxon>
        <taxon>Deinococcota</taxon>
        <taxon>Deinococci</taxon>
        <taxon>Deinococcales</taxon>
        <taxon>Deinococcaceae</taxon>
        <taxon>Deinococcus</taxon>
    </lineage>
</organism>
<dbReference type="InterPro" id="IPR011742">
    <property type="entry name" value="CRISPR-assoc_prot_TM1812"/>
</dbReference>